<evidence type="ECO:0000256" key="2">
    <source>
        <dbReference type="ARBA" id="ARBA00023125"/>
    </source>
</evidence>
<dbReference type="InterPro" id="IPR000253">
    <property type="entry name" value="FHA_dom"/>
</dbReference>
<dbReference type="GO" id="GO:0003677">
    <property type="term" value="F:DNA binding"/>
    <property type="evidence" value="ECO:0007669"/>
    <property type="project" value="UniProtKB-UniRule"/>
</dbReference>
<dbReference type="Gene3D" id="2.60.200.20">
    <property type="match status" value="1"/>
</dbReference>
<dbReference type="Proteomes" id="UP000004080">
    <property type="component" value="Unassembled WGS sequence"/>
</dbReference>
<reference evidence="7 8" key="1">
    <citation type="journal article" date="2012" name="J. Bacteriol.">
        <title>Genome of Bacillus macauensis ZFHKF-1, a Long-Chain-Forming Bacterium.</title>
        <authorList>
            <person name="Cai L."/>
            <person name="Zhang T."/>
        </authorList>
    </citation>
    <scope>NUCLEOTIDE SEQUENCE [LARGE SCALE GENOMIC DNA]</scope>
    <source>
        <strain evidence="7 8">ZFHKF-1</strain>
    </source>
</reference>
<keyword evidence="2 4" id="KW-0238">DNA-binding</keyword>
<dbReference type="SUPFAM" id="SSF49879">
    <property type="entry name" value="SMAD/FHA domain"/>
    <property type="match status" value="1"/>
</dbReference>
<dbReference type="OrthoDB" id="1683123at2"/>
<dbReference type="SUPFAM" id="SSF46894">
    <property type="entry name" value="C-terminal effector domain of the bipartite response regulators"/>
    <property type="match status" value="1"/>
</dbReference>
<dbReference type="PANTHER" id="PTHR23308">
    <property type="entry name" value="NUCLEAR INHIBITOR OF PROTEIN PHOSPHATASE-1"/>
    <property type="match status" value="1"/>
</dbReference>
<evidence type="ECO:0000256" key="3">
    <source>
        <dbReference type="ARBA" id="ARBA00023163"/>
    </source>
</evidence>
<dbReference type="PROSITE" id="PS51755">
    <property type="entry name" value="OMPR_PHOB"/>
    <property type="match status" value="1"/>
</dbReference>
<dbReference type="STRING" id="1196324.A374_01634"/>
<dbReference type="AlphaFoldDB" id="I8J534"/>
<name>I8J534_9BACL</name>
<dbReference type="InterPro" id="IPR050923">
    <property type="entry name" value="Cell_Proc_Reg/RNA_Proc"/>
</dbReference>
<feature type="domain" description="OmpR/PhoB-type" evidence="6">
    <location>
        <begin position="112"/>
        <end position="216"/>
    </location>
</feature>
<dbReference type="EMBL" id="AKKV01000019">
    <property type="protein sequence ID" value="EIT86916.1"/>
    <property type="molecule type" value="Genomic_DNA"/>
</dbReference>
<dbReference type="Pfam" id="PF00498">
    <property type="entry name" value="FHA"/>
    <property type="match status" value="1"/>
</dbReference>
<dbReference type="Gene3D" id="1.10.10.10">
    <property type="entry name" value="Winged helix-like DNA-binding domain superfamily/Winged helix DNA-binding domain"/>
    <property type="match status" value="1"/>
</dbReference>
<evidence type="ECO:0000313" key="7">
    <source>
        <dbReference type="EMBL" id="EIT86916.1"/>
    </source>
</evidence>
<dbReference type="SMART" id="SM00240">
    <property type="entry name" value="FHA"/>
    <property type="match status" value="1"/>
</dbReference>
<keyword evidence="8" id="KW-1185">Reference proteome</keyword>
<sequence length="220" mass="25056">MNYTLVIQDETQQKRYVPLKEKIIVGRSSVDSTPDIILSSPYVSRTHCMLTYLEGRIYVKDLNSLHGTFINGERISPGVEIELRLGDVLTLAYDRISIEIAEMDADATLTFTPIAESSSMSITVDELIERVAINNQWIPLSSKEFQCFKLLYSSYEHFVSKEQLKAHVWSERIHSPEVLPDVGSEELNALLYRLRKKLLPHLQITSIGRKGYLLQPVSLS</sequence>
<dbReference type="InterPro" id="IPR008984">
    <property type="entry name" value="SMAD_FHA_dom_sf"/>
</dbReference>
<dbReference type="InterPro" id="IPR001867">
    <property type="entry name" value="OmpR/PhoB-type_DNA-bd"/>
</dbReference>
<proteinExistence type="predicted"/>
<evidence type="ECO:0000313" key="8">
    <source>
        <dbReference type="Proteomes" id="UP000004080"/>
    </source>
</evidence>
<dbReference type="InterPro" id="IPR036388">
    <property type="entry name" value="WH-like_DNA-bd_sf"/>
</dbReference>
<evidence type="ECO:0000259" key="6">
    <source>
        <dbReference type="PROSITE" id="PS51755"/>
    </source>
</evidence>
<feature type="DNA-binding region" description="OmpR/PhoB-type" evidence="4">
    <location>
        <begin position="112"/>
        <end position="216"/>
    </location>
</feature>
<evidence type="ECO:0000256" key="4">
    <source>
        <dbReference type="PROSITE-ProRule" id="PRU01091"/>
    </source>
</evidence>
<accession>I8J534</accession>
<dbReference type="PROSITE" id="PS50006">
    <property type="entry name" value="FHA_DOMAIN"/>
    <property type="match status" value="1"/>
</dbReference>
<keyword evidence="1" id="KW-0805">Transcription regulation</keyword>
<organism evidence="7 8">
    <name type="scientific">Fictibacillus macauensis ZFHKF-1</name>
    <dbReference type="NCBI Taxonomy" id="1196324"/>
    <lineage>
        <taxon>Bacteria</taxon>
        <taxon>Bacillati</taxon>
        <taxon>Bacillota</taxon>
        <taxon>Bacilli</taxon>
        <taxon>Bacillales</taxon>
        <taxon>Fictibacillaceae</taxon>
        <taxon>Fictibacillus</taxon>
    </lineage>
</organism>
<protein>
    <submittedName>
        <fullName evidence="7">Transcriptional regulator CadC</fullName>
    </submittedName>
</protein>
<feature type="domain" description="FHA" evidence="5">
    <location>
        <begin position="23"/>
        <end position="75"/>
    </location>
</feature>
<dbReference type="eggNOG" id="COG3710">
    <property type="taxonomic scope" value="Bacteria"/>
</dbReference>
<dbReference type="eggNOG" id="COG1716">
    <property type="taxonomic scope" value="Bacteria"/>
</dbReference>
<dbReference type="InterPro" id="IPR016032">
    <property type="entry name" value="Sig_transdc_resp-reg_C-effctor"/>
</dbReference>
<gene>
    <name evidence="7" type="ORF">A374_01634</name>
</gene>
<dbReference type="SMART" id="SM00862">
    <property type="entry name" value="Trans_reg_C"/>
    <property type="match status" value="1"/>
</dbReference>
<dbReference type="GO" id="GO:0000160">
    <property type="term" value="P:phosphorelay signal transduction system"/>
    <property type="evidence" value="ECO:0007669"/>
    <property type="project" value="InterPro"/>
</dbReference>
<dbReference type="RefSeq" id="WP_007200428.1">
    <property type="nucleotide sequence ID" value="NZ_AKKV01000019.1"/>
</dbReference>
<dbReference type="CDD" id="cd00060">
    <property type="entry name" value="FHA"/>
    <property type="match status" value="1"/>
</dbReference>
<evidence type="ECO:0000256" key="1">
    <source>
        <dbReference type="ARBA" id="ARBA00023015"/>
    </source>
</evidence>
<keyword evidence="3" id="KW-0804">Transcription</keyword>
<dbReference type="GO" id="GO:0006355">
    <property type="term" value="P:regulation of DNA-templated transcription"/>
    <property type="evidence" value="ECO:0007669"/>
    <property type="project" value="InterPro"/>
</dbReference>
<dbReference type="Pfam" id="PF00486">
    <property type="entry name" value="Trans_reg_C"/>
    <property type="match status" value="1"/>
</dbReference>
<comment type="caution">
    <text evidence="7">The sequence shown here is derived from an EMBL/GenBank/DDBJ whole genome shotgun (WGS) entry which is preliminary data.</text>
</comment>
<evidence type="ECO:0000259" key="5">
    <source>
        <dbReference type="PROSITE" id="PS50006"/>
    </source>
</evidence>
<dbReference type="PATRIC" id="fig|1196324.3.peg.323"/>